<keyword evidence="2" id="KW-1185">Reference proteome</keyword>
<accession>A0ABT5S845</accession>
<organism evidence="1 2">
    <name type="scientific">Polaribacter ponticola</name>
    <dbReference type="NCBI Taxonomy" id="2978475"/>
    <lineage>
        <taxon>Bacteria</taxon>
        <taxon>Pseudomonadati</taxon>
        <taxon>Bacteroidota</taxon>
        <taxon>Flavobacteriia</taxon>
        <taxon>Flavobacteriales</taxon>
        <taxon>Flavobacteriaceae</taxon>
    </lineage>
</organism>
<protein>
    <submittedName>
        <fullName evidence="1">Uncharacterized protein</fullName>
    </submittedName>
</protein>
<dbReference type="Proteomes" id="UP001151478">
    <property type="component" value="Unassembled WGS sequence"/>
</dbReference>
<proteinExistence type="predicted"/>
<name>A0ABT5S845_9FLAO</name>
<dbReference type="EMBL" id="JAOSLC020000003">
    <property type="protein sequence ID" value="MDD7914271.1"/>
    <property type="molecule type" value="Genomic_DNA"/>
</dbReference>
<gene>
    <name evidence="1" type="ORF">N5A56_007485</name>
</gene>
<dbReference type="RefSeq" id="WP_265724893.1">
    <property type="nucleotide sequence ID" value="NZ_JAOSLC020000003.1"/>
</dbReference>
<reference evidence="1" key="1">
    <citation type="submission" date="2023-02" db="EMBL/GenBank/DDBJ databases">
        <title>Polaribacter ponticola sp. nov., isolated from seawater.</title>
        <authorList>
            <person name="Baek J.H."/>
            <person name="Kim J.M."/>
            <person name="Choi D.G."/>
            <person name="Jeon C.O."/>
        </authorList>
    </citation>
    <scope>NUCLEOTIDE SEQUENCE</scope>
    <source>
        <strain evidence="1">MSW5</strain>
    </source>
</reference>
<evidence type="ECO:0000313" key="2">
    <source>
        <dbReference type="Proteomes" id="UP001151478"/>
    </source>
</evidence>
<comment type="caution">
    <text evidence="1">The sequence shown here is derived from an EMBL/GenBank/DDBJ whole genome shotgun (WGS) entry which is preliminary data.</text>
</comment>
<evidence type="ECO:0000313" key="1">
    <source>
        <dbReference type="EMBL" id="MDD7914271.1"/>
    </source>
</evidence>
<sequence>MKKYSIENSEQDILKPNSEFERRIILQYYLDNDISINNVERNILNKCTVSEPESIGIIGCLLNDKSYINTLRLAIGSKNKSNKKLSETAKMYFNADELKKADKFYSIDKDFDNFTNIEKVVNREFNYYFFNL</sequence>